<gene>
    <name evidence="8" type="ORF">KAR29_04695</name>
</gene>
<feature type="transmembrane region" description="Helical" evidence="7">
    <location>
        <begin position="136"/>
        <end position="156"/>
    </location>
</feature>
<dbReference type="RefSeq" id="WP_274374476.1">
    <property type="nucleotide sequence ID" value="NZ_CP072943.1"/>
</dbReference>
<evidence type="ECO:0000256" key="6">
    <source>
        <dbReference type="ARBA" id="ARBA00023136"/>
    </source>
</evidence>
<evidence type="ECO:0000256" key="2">
    <source>
        <dbReference type="ARBA" id="ARBA00007977"/>
    </source>
</evidence>
<dbReference type="AlphaFoldDB" id="A0A9Q7AHR3"/>
<evidence type="ECO:0000313" key="8">
    <source>
        <dbReference type="EMBL" id="QTX33199.1"/>
    </source>
</evidence>
<keyword evidence="9" id="KW-1185">Reference proteome</keyword>
<dbReference type="KEGG" id="aram:KAR29_04695"/>
<dbReference type="GO" id="GO:0005886">
    <property type="term" value="C:plasma membrane"/>
    <property type="evidence" value="ECO:0007669"/>
    <property type="project" value="UniProtKB-SubCell"/>
</dbReference>
<feature type="transmembrane region" description="Helical" evidence="7">
    <location>
        <begin position="286"/>
        <end position="306"/>
    </location>
</feature>
<feature type="transmembrane region" description="Helical" evidence="7">
    <location>
        <begin position="194"/>
        <end position="214"/>
    </location>
</feature>
<proteinExistence type="inferred from homology"/>
<dbReference type="PANTHER" id="PTHR30106">
    <property type="entry name" value="INNER MEMBRANE PROTEIN YEIH-RELATED"/>
    <property type="match status" value="1"/>
</dbReference>
<keyword evidence="6 7" id="KW-0472">Membrane</keyword>
<evidence type="ECO:0000256" key="1">
    <source>
        <dbReference type="ARBA" id="ARBA00004651"/>
    </source>
</evidence>
<evidence type="ECO:0000256" key="4">
    <source>
        <dbReference type="ARBA" id="ARBA00022692"/>
    </source>
</evidence>
<feature type="transmembrane region" description="Helical" evidence="7">
    <location>
        <begin position="108"/>
        <end position="130"/>
    </location>
</feature>
<evidence type="ECO:0000256" key="3">
    <source>
        <dbReference type="ARBA" id="ARBA00022475"/>
    </source>
</evidence>
<feature type="transmembrane region" description="Helical" evidence="7">
    <location>
        <begin position="226"/>
        <end position="244"/>
    </location>
</feature>
<dbReference type="Pfam" id="PF03601">
    <property type="entry name" value="Cons_hypoth698"/>
    <property type="match status" value="1"/>
</dbReference>
<dbReference type="InterPro" id="IPR018383">
    <property type="entry name" value="UPF0324_pro"/>
</dbReference>
<keyword evidence="5 7" id="KW-1133">Transmembrane helix</keyword>
<dbReference type="PANTHER" id="PTHR30106:SF1">
    <property type="entry name" value="UPF0324 MEMBRANE PROTEIN FN0533"/>
    <property type="match status" value="1"/>
</dbReference>
<protein>
    <submittedName>
        <fullName evidence="8">Sulfate exporter family transporter</fullName>
    </submittedName>
</protein>
<dbReference type="Proteomes" id="UP000671879">
    <property type="component" value="Chromosome"/>
</dbReference>
<comment type="subcellular location">
    <subcellularLocation>
        <location evidence="1">Cell membrane</location>
        <topology evidence="1">Multi-pass membrane protein</topology>
    </subcellularLocation>
</comment>
<reference evidence="9" key="1">
    <citation type="submission" date="2021-04" db="EMBL/GenBank/DDBJ databases">
        <title>A novel Synergistetes isolate from a pyrite-forming mixed culture.</title>
        <authorList>
            <person name="Bunk B."/>
            <person name="Sproer C."/>
            <person name="Spring S."/>
            <person name="Pester M."/>
        </authorList>
    </citation>
    <scope>NUCLEOTIDE SEQUENCE [LARGE SCALE GENOMIC DNA]</scope>
    <source>
        <strain evidence="9">J.5.4.2-T.3.5.2</strain>
    </source>
</reference>
<comment type="similarity">
    <text evidence="2">Belongs to the UPF0324 family.</text>
</comment>
<name>A0A9Q7AHR3_9BACT</name>
<evidence type="ECO:0000256" key="5">
    <source>
        <dbReference type="ARBA" id="ARBA00022989"/>
    </source>
</evidence>
<sequence>MKKILNHPLFRPTAAAATALLTASPALGLGLGAALGLTAGNAPGKATSKLGKNLLQLSVIFLGFGLPLGTVLHVGFSSLGLTLVSISATLLAGILLGKLFAVEKNLSFLLSGGTAICGGSAIAAMAPAIGASSAHTAVAMAVVFLLNGVALVLFPPLGHLAHLTQQQFGLWAALAIHDTSSVVGAGAAYGMEAFALATTVKLTRALWILPLSFAASRLCRGRSGAAFPWFLLGFLLASLTRSLAPGLTPLWGALALTGKRLMVATLFLVGAALTRKDLGDVGGRPLLEALALWVLVSVASLAAIKFGGLHIDLAL</sequence>
<feature type="transmembrane region" description="Helical" evidence="7">
    <location>
        <begin position="20"/>
        <end position="42"/>
    </location>
</feature>
<organism evidence="8 9">
    <name type="scientific">Aminithiophilus ramosus</name>
    <dbReference type="NCBI Taxonomy" id="3029084"/>
    <lineage>
        <taxon>Bacteria</taxon>
        <taxon>Thermotogati</taxon>
        <taxon>Synergistota</taxon>
        <taxon>Synergistia</taxon>
        <taxon>Synergistales</taxon>
        <taxon>Aminithiophilaceae</taxon>
        <taxon>Aminithiophilus</taxon>
    </lineage>
</organism>
<accession>A0A9Q7AHR3</accession>
<feature type="transmembrane region" description="Helical" evidence="7">
    <location>
        <begin position="168"/>
        <end position="188"/>
    </location>
</feature>
<keyword evidence="4 7" id="KW-0812">Transmembrane</keyword>
<feature type="transmembrane region" description="Helical" evidence="7">
    <location>
        <begin position="82"/>
        <end position="101"/>
    </location>
</feature>
<evidence type="ECO:0000256" key="7">
    <source>
        <dbReference type="SAM" id="Phobius"/>
    </source>
</evidence>
<keyword evidence="3" id="KW-1003">Cell membrane</keyword>
<dbReference type="EMBL" id="CP072943">
    <property type="protein sequence ID" value="QTX33199.1"/>
    <property type="molecule type" value="Genomic_DNA"/>
</dbReference>
<feature type="transmembrane region" description="Helical" evidence="7">
    <location>
        <begin position="250"/>
        <end position="274"/>
    </location>
</feature>
<evidence type="ECO:0000313" key="9">
    <source>
        <dbReference type="Proteomes" id="UP000671879"/>
    </source>
</evidence>
<feature type="transmembrane region" description="Helical" evidence="7">
    <location>
        <begin position="54"/>
        <end position="76"/>
    </location>
</feature>